<dbReference type="GO" id="GO:0005886">
    <property type="term" value="C:plasma membrane"/>
    <property type="evidence" value="ECO:0007669"/>
    <property type="project" value="UniProtKB-SubCell"/>
</dbReference>
<dbReference type="InterPro" id="IPR001851">
    <property type="entry name" value="ABC_transp_permease"/>
</dbReference>
<feature type="transmembrane region" description="Helical" evidence="6">
    <location>
        <begin position="110"/>
        <end position="133"/>
    </location>
</feature>
<keyword evidence="3 6" id="KW-0812">Transmembrane</keyword>
<evidence type="ECO:0000256" key="3">
    <source>
        <dbReference type="ARBA" id="ARBA00022692"/>
    </source>
</evidence>
<reference evidence="7" key="1">
    <citation type="submission" date="2020-11" db="EMBL/GenBank/DDBJ databases">
        <title>Isolation and identification of active actinomycetes.</title>
        <authorList>
            <person name="Sun X."/>
        </authorList>
    </citation>
    <scope>NUCLEOTIDE SEQUENCE</scope>
    <source>
        <strain evidence="7">NEAU-A11</strain>
    </source>
</reference>
<protein>
    <submittedName>
        <fullName evidence="7">ABC transporter permease</fullName>
    </submittedName>
</protein>
<dbReference type="GO" id="GO:0022857">
    <property type="term" value="F:transmembrane transporter activity"/>
    <property type="evidence" value="ECO:0007669"/>
    <property type="project" value="InterPro"/>
</dbReference>
<dbReference type="AlphaFoldDB" id="A0A931C6U9"/>
<dbReference type="RefSeq" id="WP_196416282.1">
    <property type="nucleotide sequence ID" value="NZ_JADQTO010000011.1"/>
</dbReference>
<comment type="subcellular location">
    <subcellularLocation>
        <location evidence="1">Cell membrane</location>
        <topology evidence="1">Multi-pass membrane protein</topology>
    </subcellularLocation>
</comment>
<feature type="transmembrane region" description="Helical" evidence="6">
    <location>
        <begin position="307"/>
        <end position="327"/>
    </location>
</feature>
<evidence type="ECO:0000256" key="4">
    <source>
        <dbReference type="ARBA" id="ARBA00022989"/>
    </source>
</evidence>
<feature type="transmembrane region" description="Helical" evidence="6">
    <location>
        <begin position="228"/>
        <end position="248"/>
    </location>
</feature>
<accession>A0A931C6U9</accession>
<feature type="transmembrane region" description="Helical" evidence="6">
    <location>
        <begin position="260"/>
        <end position="278"/>
    </location>
</feature>
<evidence type="ECO:0000256" key="2">
    <source>
        <dbReference type="ARBA" id="ARBA00022475"/>
    </source>
</evidence>
<dbReference type="Pfam" id="PF02653">
    <property type="entry name" value="BPD_transp_2"/>
    <property type="match status" value="1"/>
</dbReference>
<keyword evidence="4 6" id="KW-1133">Transmembrane helix</keyword>
<comment type="caution">
    <text evidence="7">The sequence shown here is derived from an EMBL/GenBank/DDBJ whole genome shotgun (WGS) entry which is preliminary data.</text>
</comment>
<evidence type="ECO:0000256" key="6">
    <source>
        <dbReference type="SAM" id="Phobius"/>
    </source>
</evidence>
<keyword evidence="2" id="KW-1003">Cell membrane</keyword>
<feature type="transmembrane region" description="Helical" evidence="6">
    <location>
        <begin position="60"/>
        <end position="80"/>
    </location>
</feature>
<evidence type="ECO:0000313" key="7">
    <source>
        <dbReference type="EMBL" id="MBG0564504.1"/>
    </source>
</evidence>
<feature type="transmembrane region" description="Helical" evidence="6">
    <location>
        <begin position="140"/>
        <end position="161"/>
    </location>
</feature>
<evidence type="ECO:0000256" key="5">
    <source>
        <dbReference type="ARBA" id="ARBA00023136"/>
    </source>
</evidence>
<keyword evidence="8" id="KW-1185">Reference proteome</keyword>
<dbReference type="CDD" id="cd06579">
    <property type="entry name" value="TM_PBP1_transp_AraH_like"/>
    <property type="match status" value="1"/>
</dbReference>
<sequence>MTAAPVEKADVPVPTGHDMPRAVTALVFVRDRGIFVLWGLIIVAFSFWCAPYFATLDNALLIANAAALTAIFAAGVGFGVMTGVLDLSLPGTAAFAACVAGWLITNGQPIWLALVAGLACGVLVGLVNGLIALRGFNPIIVTIGTLSALSGLAAVIAGGYTFPGLTGLTFMGTDRYLGVPAPVYIVGLLFLVGTVFLTRTRDGIRLMAVGGNAEAVRRSGIHSDRYKVLGFVISGLCAALGGLVTAAITTEATPEASPSIIFNALTAVALAGVALTGGRGSLPRVLVGALILATIANGLTIRGIQPYWATVTTGVLLLASLLLERVVQTSVSNRLMASANLSVHKKQV</sequence>
<feature type="transmembrane region" description="Helical" evidence="6">
    <location>
        <begin position="34"/>
        <end position="54"/>
    </location>
</feature>
<dbReference type="EMBL" id="JADQTO010000011">
    <property type="protein sequence ID" value="MBG0564504.1"/>
    <property type="molecule type" value="Genomic_DNA"/>
</dbReference>
<feature type="transmembrane region" description="Helical" evidence="6">
    <location>
        <begin position="87"/>
        <end position="104"/>
    </location>
</feature>
<evidence type="ECO:0000256" key="1">
    <source>
        <dbReference type="ARBA" id="ARBA00004651"/>
    </source>
</evidence>
<dbReference type="PANTHER" id="PTHR32196">
    <property type="entry name" value="ABC TRANSPORTER PERMEASE PROTEIN YPHD-RELATED-RELATED"/>
    <property type="match status" value="1"/>
</dbReference>
<name>A0A931C6U9_9ACTN</name>
<keyword evidence="5 6" id="KW-0472">Membrane</keyword>
<proteinExistence type="predicted"/>
<feature type="transmembrane region" description="Helical" evidence="6">
    <location>
        <begin position="285"/>
        <end position="301"/>
    </location>
</feature>
<evidence type="ECO:0000313" key="8">
    <source>
        <dbReference type="Proteomes" id="UP000598146"/>
    </source>
</evidence>
<dbReference type="Proteomes" id="UP000598146">
    <property type="component" value="Unassembled WGS sequence"/>
</dbReference>
<organism evidence="7 8">
    <name type="scientific">Actinoplanes aureus</name>
    <dbReference type="NCBI Taxonomy" id="2792083"/>
    <lineage>
        <taxon>Bacteria</taxon>
        <taxon>Bacillati</taxon>
        <taxon>Actinomycetota</taxon>
        <taxon>Actinomycetes</taxon>
        <taxon>Micromonosporales</taxon>
        <taxon>Micromonosporaceae</taxon>
        <taxon>Actinoplanes</taxon>
    </lineage>
</organism>
<feature type="transmembrane region" description="Helical" evidence="6">
    <location>
        <begin position="181"/>
        <end position="198"/>
    </location>
</feature>
<gene>
    <name evidence="7" type="ORF">I4J89_23940</name>
</gene>